<dbReference type="Proteomes" id="UP000502945">
    <property type="component" value="Chromosome"/>
</dbReference>
<feature type="domain" description="SabA N-terminal extracellular adhesion" evidence="3">
    <location>
        <begin position="46"/>
        <end position="365"/>
    </location>
</feature>
<organism evidence="4 5">
    <name type="scientific">Helicobacter pylori</name>
    <name type="common">Campylobacter pylori</name>
    <dbReference type="NCBI Taxonomy" id="210"/>
    <lineage>
        <taxon>Bacteria</taxon>
        <taxon>Pseudomonadati</taxon>
        <taxon>Campylobacterota</taxon>
        <taxon>Epsilonproteobacteria</taxon>
        <taxon>Campylobacterales</taxon>
        <taxon>Helicobacteraceae</taxon>
        <taxon>Helicobacter</taxon>
    </lineage>
</organism>
<sequence length="740" mass="80257">MKKHILSLTLGSLLVSTLSAEDDGFYTSVGYQIGEAAQMVTNTKGIQQLSDNYENLSKLLTKYSTLNTLIKLSADPSAVSGAINNLNAGATGLLKEKTNSPAYQAVSLALNAAVGLWNTIGYAVMCGNGNGTGGGPGSVVFDGEPGQGSTQITCNRFNAIGVGRSMSIREFKKLNEAYQIIQQALKKGYGFPVLGENGTQVDVKYTYKCKQENGSINGGVNQFCQARNGSNGSGNSGSGTSTQTTTQDGVTITTTYNNNEATVEFKTTNNAQQLLNQAANIMQVLNMQCPLVRSRYDVDSVGNGSPWGLSTNGDACQIFKQEFSQVTSMIKNAQEIVAQSAIANNNQQAKIANPSNFNPFTDAGFAQDMLKNARAQAEMFNLAEQVKKNLEVMQNNNNNVDAKLSGFGEGMTNFVSAFLASCKDGGTLPNQGVTSNTWGAGCAYVGETITALTNSIAHFGTQAEQIQQAENIADTLVNFKSRYSELGNTYNSITTALSKVPNAQSLQNVVSKKNNPYSPQGIETNYYLNQNSYNQIQTINQELGRNPFRKVGIVSSQTNNGAMNGIGIQVGYKQFFGQKRKWGARYYGFFDYNHAFIKSSFFNSASDVWTYGFGADALYNFINDKATNFLGKNNKLSVGLFGGIALAGTSWLNSEYVNLATVNNVYNAKMNVANFQFLFNMGVRMNLARSKKKGSDHAAQHGIELGLKIPTINTNYYSFMGAELKYRRLYSVYLNYVFAY</sequence>
<dbReference type="RefSeq" id="WP_001916678.1">
    <property type="nucleotide sequence ID" value="NZ_CP053392.1"/>
</dbReference>
<name>A0AAE7DTZ4_HELPX</name>
<feature type="chain" id="PRO_5041927616" evidence="2">
    <location>
        <begin position="21"/>
        <end position="740"/>
    </location>
</feature>
<gene>
    <name evidence="4" type="ORF">HK440_05080</name>
</gene>
<evidence type="ECO:0000259" key="3">
    <source>
        <dbReference type="Pfam" id="PF18304"/>
    </source>
</evidence>
<dbReference type="InterPro" id="IPR040838">
    <property type="entry name" value="SabA_N_adhesion"/>
</dbReference>
<evidence type="ECO:0000313" key="4">
    <source>
        <dbReference type="EMBL" id="QJW43781.1"/>
    </source>
</evidence>
<dbReference type="PRINTS" id="PR01776">
    <property type="entry name" value="HPOMPFAMILY"/>
</dbReference>
<keyword evidence="2" id="KW-0732">Signal</keyword>
<dbReference type="Pfam" id="PF01856">
    <property type="entry name" value="HP_OMP"/>
    <property type="match status" value="1"/>
</dbReference>
<accession>A0AAE7DTZ4</accession>
<dbReference type="Pfam" id="PF18304">
    <property type="entry name" value="SabA_adhesion"/>
    <property type="match status" value="1"/>
</dbReference>
<evidence type="ECO:0000256" key="2">
    <source>
        <dbReference type="SAM" id="SignalP"/>
    </source>
</evidence>
<feature type="compositionally biased region" description="Low complexity" evidence="1">
    <location>
        <begin position="238"/>
        <end position="249"/>
    </location>
</feature>
<reference evidence="4 5" key="1">
    <citation type="submission" date="2020-05" db="EMBL/GenBank/DDBJ databases">
        <title>Proteome, Transcriptome, Methylome of different strains of Helicobacter pylori.</title>
        <authorList>
            <person name="Butenko I."/>
            <person name="Fedorov D."/>
            <person name="Babenko V."/>
            <person name="Manolov A."/>
            <person name="Boldyreva D."/>
            <person name="Klimina K."/>
            <person name="Veselovski V."/>
            <person name="Malahova M."/>
            <person name="Semashko T."/>
            <person name="Semenov I."/>
            <person name="Govorun V."/>
        </authorList>
    </citation>
    <scope>NUCLEOTIDE SEQUENCE [LARGE SCALE GENOMIC DNA]</scope>
    <source>
        <strain evidence="4 5">HPY</strain>
    </source>
</reference>
<evidence type="ECO:0000256" key="1">
    <source>
        <dbReference type="SAM" id="MobiDB-lite"/>
    </source>
</evidence>
<protein>
    <submittedName>
        <fullName evidence="4">Outer membrane protein</fullName>
    </submittedName>
</protein>
<dbReference type="AlphaFoldDB" id="A0AAE7DTZ4"/>
<dbReference type="InterPro" id="IPR002718">
    <property type="entry name" value="OMP_Helicobacter"/>
</dbReference>
<feature type="region of interest" description="Disordered" evidence="1">
    <location>
        <begin position="227"/>
        <end position="249"/>
    </location>
</feature>
<evidence type="ECO:0000313" key="5">
    <source>
        <dbReference type="Proteomes" id="UP000502945"/>
    </source>
</evidence>
<dbReference type="EMBL" id="CP053396">
    <property type="protein sequence ID" value="QJW43781.1"/>
    <property type="molecule type" value="Genomic_DNA"/>
</dbReference>
<proteinExistence type="predicted"/>
<feature type="signal peptide" evidence="2">
    <location>
        <begin position="1"/>
        <end position="20"/>
    </location>
</feature>